<reference evidence="2" key="1">
    <citation type="submission" date="2012-02" db="EMBL/GenBank/DDBJ databases">
        <title>Complete sequence of plasmid of Methanomethylovorans hollandica DSM 15978.</title>
        <authorList>
            <person name="Lucas S."/>
            <person name="Copeland A."/>
            <person name="Lapidus A."/>
            <person name="Glavina del Rio T."/>
            <person name="Dalin E."/>
            <person name="Tice H."/>
            <person name="Bruce D."/>
            <person name="Goodwin L."/>
            <person name="Pitluck S."/>
            <person name="Peters L."/>
            <person name="Mikhailova N."/>
            <person name="Held B."/>
            <person name="Kyrpides N."/>
            <person name="Mavromatis K."/>
            <person name="Ivanova N."/>
            <person name="Brettin T."/>
            <person name="Detter J.C."/>
            <person name="Han C."/>
            <person name="Larimer F."/>
            <person name="Land M."/>
            <person name="Hauser L."/>
            <person name="Markowitz V."/>
            <person name="Cheng J.-F."/>
            <person name="Hugenholtz P."/>
            <person name="Woyke T."/>
            <person name="Wu D."/>
            <person name="Spring S."/>
            <person name="Schroeder M."/>
            <person name="Brambilla E."/>
            <person name="Klenk H.-P."/>
            <person name="Eisen J.A."/>
        </authorList>
    </citation>
    <scope>NUCLEOTIDE SEQUENCE [LARGE SCALE GENOMIC DNA]</scope>
    <source>
        <strain evidence="2">DSM 15978 / NBRC 107637 / DMS1</strain>
        <plasmid evidence="2">Plasmid pMETHO01</plasmid>
    </source>
</reference>
<dbReference type="Proteomes" id="UP000010866">
    <property type="component" value="Plasmid pMETHO01"/>
</dbReference>
<proteinExistence type="predicted"/>
<gene>
    <name evidence="1" type="ordered locus">Metho_2641</name>
</gene>
<dbReference type="AlphaFoldDB" id="L0L094"/>
<dbReference type="EMBL" id="CP003363">
    <property type="protein sequence ID" value="AGB50771.1"/>
    <property type="molecule type" value="Genomic_DNA"/>
</dbReference>
<evidence type="ECO:0000313" key="1">
    <source>
        <dbReference type="EMBL" id="AGB50771.1"/>
    </source>
</evidence>
<organism evidence="1 2">
    <name type="scientific">Methanomethylovorans hollandica (strain DSM 15978 / NBRC 107637 / DMS1)</name>
    <dbReference type="NCBI Taxonomy" id="867904"/>
    <lineage>
        <taxon>Archaea</taxon>
        <taxon>Methanobacteriati</taxon>
        <taxon>Methanobacteriota</taxon>
        <taxon>Stenosarchaea group</taxon>
        <taxon>Methanomicrobia</taxon>
        <taxon>Methanosarcinales</taxon>
        <taxon>Methanosarcinaceae</taxon>
        <taxon>Methanomethylovorans</taxon>
    </lineage>
</organism>
<keyword evidence="2" id="KW-1185">Reference proteome</keyword>
<dbReference type="GeneID" id="14401603"/>
<sequence>MLDFDIEQIRERLILASETGDSKSFVKEMDNLLDAGYTKIEYFKRMVAHNGDRLEISVFHPQKRLTIRSINGIFNHALFGKYYGIFRAKPPIDTIFKHYNEMSPEEYEWVSDV</sequence>
<name>L0L094_METHD</name>
<keyword evidence="1" id="KW-0614">Plasmid</keyword>
<geneLocation type="plasmid" evidence="1 2">
    <name>pMETHO01</name>
</geneLocation>
<dbReference type="KEGG" id="mhz:Metho_2641"/>
<dbReference type="RefSeq" id="WP_015313903.1">
    <property type="nucleotide sequence ID" value="NC_019972.1"/>
</dbReference>
<protein>
    <submittedName>
        <fullName evidence="1">Uncharacterized protein</fullName>
    </submittedName>
</protein>
<evidence type="ECO:0000313" key="2">
    <source>
        <dbReference type="Proteomes" id="UP000010866"/>
    </source>
</evidence>
<accession>L0L094</accession>
<dbReference type="HOGENOM" id="CLU_2127828_0_0_2"/>